<comment type="caution">
    <text evidence="2">The sequence shown here is derived from an EMBL/GenBank/DDBJ whole genome shotgun (WGS) entry which is preliminary data.</text>
</comment>
<organism evidence="2 3">
    <name type="scientific">Microcystis aeruginosa KW</name>
    <dbReference type="NCBI Taxonomy" id="1960155"/>
    <lineage>
        <taxon>Bacteria</taxon>
        <taxon>Bacillati</taxon>
        <taxon>Cyanobacteriota</taxon>
        <taxon>Cyanophyceae</taxon>
        <taxon>Oscillatoriophycideae</taxon>
        <taxon>Chroococcales</taxon>
        <taxon>Microcystaceae</taxon>
        <taxon>Microcystis</taxon>
    </lineage>
</organism>
<gene>
    <name evidence="2" type="ORF">B1L04_09485</name>
</gene>
<evidence type="ECO:0000313" key="2">
    <source>
        <dbReference type="EMBL" id="OPF19506.1"/>
    </source>
</evidence>
<feature type="compositionally biased region" description="Pro residues" evidence="1">
    <location>
        <begin position="1"/>
        <end position="12"/>
    </location>
</feature>
<feature type="region of interest" description="Disordered" evidence="1">
    <location>
        <begin position="1"/>
        <end position="24"/>
    </location>
</feature>
<dbReference type="EMBL" id="MVGR01000003">
    <property type="protein sequence ID" value="OPF19506.1"/>
    <property type="molecule type" value="Genomic_DNA"/>
</dbReference>
<dbReference type="Proteomes" id="UP000189835">
    <property type="component" value="Unassembled WGS sequence"/>
</dbReference>
<sequence>MGKTPHPTPHTLPPRKTFCRKPYLNNPSLPKRKTSYLIIKITTLSSFLTQCPSTGRNADSWLKPVRQGGESN</sequence>
<protein>
    <submittedName>
        <fullName evidence="2">Uncharacterized protein</fullName>
    </submittedName>
</protein>
<dbReference type="AlphaFoldDB" id="A0A1V4BY48"/>
<evidence type="ECO:0000256" key="1">
    <source>
        <dbReference type="SAM" id="MobiDB-lite"/>
    </source>
</evidence>
<proteinExistence type="predicted"/>
<reference evidence="2 3" key="1">
    <citation type="submission" date="2017-02" db="EMBL/GenBank/DDBJ databases">
        <title>Genome sequence of Microcystis aeruginosa KW.</title>
        <authorList>
            <person name="Oh H.-M."/>
            <person name="Ahn C.-Y."/>
            <person name="Jeong H."/>
            <person name="Srivastava A."/>
            <person name="Lee H.-G."/>
            <person name="Kang S.-R."/>
        </authorList>
    </citation>
    <scope>NUCLEOTIDE SEQUENCE [LARGE SCALE GENOMIC DNA]</scope>
    <source>
        <strain evidence="2 3">KW</strain>
    </source>
</reference>
<name>A0A1V4BY48_MICAE</name>
<accession>A0A1V4BY48</accession>
<evidence type="ECO:0000313" key="3">
    <source>
        <dbReference type="Proteomes" id="UP000189835"/>
    </source>
</evidence>